<gene>
    <name evidence="2" type="ORF">CWC19_07475</name>
</gene>
<dbReference type="Pfam" id="PF12146">
    <property type="entry name" value="Hydrolase_4"/>
    <property type="match status" value="1"/>
</dbReference>
<evidence type="ECO:0000259" key="1">
    <source>
        <dbReference type="Pfam" id="PF12146"/>
    </source>
</evidence>
<proteinExistence type="predicted"/>
<dbReference type="InterPro" id="IPR022742">
    <property type="entry name" value="Hydrolase_4"/>
</dbReference>
<dbReference type="Proteomes" id="UP000307217">
    <property type="component" value="Unassembled WGS sequence"/>
</dbReference>
<dbReference type="Gene3D" id="3.40.50.1820">
    <property type="entry name" value="alpha/beta hydrolase"/>
    <property type="match status" value="1"/>
</dbReference>
<reference evidence="2 3" key="1">
    <citation type="submission" date="2018-01" db="EMBL/GenBank/DDBJ databases">
        <authorList>
            <person name="Paulsen S."/>
            <person name="Gram L.K."/>
        </authorList>
    </citation>
    <scope>NUCLEOTIDE SEQUENCE [LARGE SCALE GENOMIC DNA]</scope>
    <source>
        <strain evidence="2 3">S3790</strain>
    </source>
</reference>
<dbReference type="EMBL" id="PNBX01000028">
    <property type="protein sequence ID" value="TMO68901.1"/>
    <property type="molecule type" value="Genomic_DNA"/>
</dbReference>
<feature type="domain" description="Serine aminopeptidase S33" evidence="1">
    <location>
        <begin position="55"/>
        <end position="276"/>
    </location>
</feature>
<sequence length="330" mass="36898">MGVDLEIEVTFQSDKLLLSGTLIVPENDIPPPCVILIHGSGAQDRDGNISGFNTQIFKYIAEDLAQRGIASFRYDKRGCGQSKGNFKIAGLSEMVDDACAAVDFINNQTSQIDPNKIYVLGHSEGAVLAPEIAARRKQLAGIVMLCASLRSFEEDGIKNAEVLNRDLDNMSGLKGKLARFFFYTQDPLKTMTTLRKKVEKTNAKRMWVSFSRVSTKFYRETFNYDVKSFLKDNRHPILAIGGQKDFQCHPDDTLLILDLSSSPTEAYVIEGMDHTLRYQQEAPSILSYAASCSAPILKEVHDRIYIWLSDQETNKLSRTEPATSSIYMLS</sequence>
<accession>A0A5S3VAD5</accession>
<dbReference type="OrthoDB" id="249225at2"/>
<organism evidence="2 3">
    <name type="scientific">Pseudoalteromonas aurantia</name>
    <dbReference type="NCBI Taxonomy" id="43654"/>
    <lineage>
        <taxon>Bacteria</taxon>
        <taxon>Pseudomonadati</taxon>
        <taxon>Pseudomonadota</taxon>
        <taxon>Gammaproteobacteria</taxon>
        <taxon>Alteromonadales</taxon>
        <taxon>Pseudoalteromonadaceae</taxon>
        <taxon>Pseudoalteromonas</taxon>
    </lineage>
</organism>
<dbReference type="GO" id="GO:0052689">
    <property type="term" value="F:carboxylic ester hydrolase activity"/>
    <property type="evidence" value="ECO:0007669"/>
    <property type="project" value="TreeGrafter"/>
</dbReference>
<dbReference type="PANTHER" id="PTHR43265:SF1">
    <property type="entry name" value="ESTERASE ESTD"/>
    <property type="match status" value="1"/>
</dbReference>
<evidence type="ECO:0000313" key="2">
    <source>
        <dbReference type="EMBL" id="TMO68901.1"/>
    </source>
</evidence>
<reference evidence="3" key="2">
    <citation type="submission" date="2019-06" db="EMBL/GenBank/DDBJ databases">
        <title>Co-occurence of chitin degradation, pigmentation and bioactivity in marine Pseudoalteromonas.</title>
        <authorList>
            <person name="Sonnenschein E.C."/>
            <person name="Bech P.K."/>
        </authorList>
    </citation>
    <scope>NUCLEOTIDE SEQUENCE [LARGE SCALE GENOMIC DNA]</scope>
    <source>
        <strain evidence="3">S3790</strain>
    </source>
</reference>
<dbReference type="AlphaFoldDB" id="A0A5S3VAD5"/>
<evidence type="ECO:0000313" key="3">
    <source>
        <dbReference type="Proteomes" id="UP000307217"/>
    </source>
</evidence>
<keyword evidence="2" id="KW-0378">Hydrolase</keyword>
<name>A0A5S3VAD5_9GAMM</name>
<comment type="caution">
    <text evidence="2">The sequence shown here is derived from an EMBL/GenBank/DDBJ whole genome shotgun (WGS) entry which is preliminary data.</text>
</comment>
<protein>
    <submittedName>
        <fullName evidence="2">Alpha/beta hydrolase</fullName>
    </submittedName>
</protein>
<dbReference type="SUPFAM" id="SSF53474">
    <property type="entry name" value="alpha/beta-Hydrolases"/>
    <property type="match status" value="1"/>
</dbReference>
<dbReference type="PANTHER" id="PTHR43265">
    <property type="entry name" value="ESTERASE ESTD"/>
    <property type="match status" value="1"/>
</dbReference>
<dbReference type="InterPro" id="IPR053145">
    <property type="entry name" value="AB_hydrolase_Est10"/>
</dbReference>
<dbReference type="InterPro" id="IPR029058">
    <property type="entry name" value="AB_hydrolase_fold"/>
</dbReference>